<dbReference type="EMBL" id="JACBKZ010000008">
    <property type="protein sequence ID" value="KAF5944858.1"/>
    <property type="molecule type" value="Genomic_DNA"/>
</dbReference>
<accession>A0A7J7GZK3</accession>
<reference evidence="2" key="1">
    <citation type="journal article" date="2020" name="Nat. Commun.">
        <title>Genome assembly of wild tea tree DASZ reveals pedigree and selection history of tea varieties.</title>
        <authorList>
            <person name="Zhang W."/>
            <person name="Zhang Y."/>
            <person name="Qiu H."/>
            <person name="Guo Y."/>
            <person name="Wan H."/>
            <person name="Zhang X."/>
            <person name="Scossa F."/>
            <person name="Alseekh S."/>
            <person name="Zhang Q."/>
            <person name="Wang P."/>
            <person name="Xu L."/>
            <person name="Schmidt M.H."/>
            <person name="Jia X."/>
            <person name="Li D."/>
            <person name="Zhu A."/>
            <person name="Guo F."/>
            <person name="Chen W."/>
            <person name="Ni D."/>
            <person name="Usadel B."/>
            <person name="Fernie A.R."/>
            <person name="Wen W."/>
        </authorList>
    </citation>
    <scope>NUCLEOTIDE SEQUENCE [LARGE SCALE GENOMIC DNA]</scope>
    <source>
        <strain evidence="2">cv. G240</strain>
    </source>
</reference>
<sequence>MALNFYSNYESLEHLNQDTYSFPQRQPELAMEFLGFQDSFIILDPTTYESIILSETPEELRTLSAQRT</sequence>
<gene>
    <name evidence="1" type="ORF">HYC85_018935</name>
</gene>
<evidence type="ECO:0000313" key="1">
    <source>
        <dbReference type="EMBL" id="KAF5944858.1"/>
    </source>
</evidence>
<proteinExistence type="predicted"/>
<dbReference type="Proteomes" id="UP000593564">
    <property type="component" value="Unassembled WGS sequence"/>
</dbReference>
<keyword evidence="2" id="KW-1185">Reference proteome</keyword>
<protein>
    <submittedName>
        <fullName evidence="1">Uncharacterized protein</fullName>
    </submittedName>
</protein>
<comment type="caution">
    <text evidence="1">The sequence shown here is derived from an EMBL/GenBank/DDBJ whole genome shotgun (WGS) entry which is preliminary data.</text>
</comment>
<organism evidence="1 2">
    <name type="scientific">Camellia sinensis</name>
    <name type="common">Tea plant</name>
    <name type="synonym">Thea sinensis</name>
    <dbReference type="NCBI Taxonomy" id="4442"/>
    <lineage>
        <taxon>Eukaryota</taxon>
        <taxon>Viridiplantae</taxon>
        <taxon>Streptophyta</taxon>
        <taxon>Embryophyta</taxon>
        <taxon>Tracheophyta</taxon>
        <taxon>Spermatophyta</taxon>
        <taxon>Magnoliopsida</taxon>
        <taxon>eudicotyledons</taxon>
        <taxon>Gunneridae</taxon>
        <taxon>Pentapetalae</taxon>
        <taxon>asterids</taxon>
        <taxon>Ericales</taxon>
        <taxon>Theaceae</taxon>
        <taxon>Camellia</taxon>
    </lineage>
</organism>
<name>A0A7J7GZK3_CAMSI</name>
<dbReference type="AlphaFoldDB" id="A0A7J7GZK3"/>
<evidence type="ECO:0000313" key="2">
    <source>
        <dbReference type="Proteomes" id="UP000593564"/>
    </source>
</evidence>
<reference evidence="1 2" key="2">
    <citation type="submission" date="2020-07" db="EMBL/GenBank/DDBJ databases">
        <title>Genome assembly of wild tea tree DASZ reveals pedigree and selection history of tea varieties.</title>
        <authorList>
            <person name="Zhang W."/>
        </authorList>
    </citation>
    <scope>NUCLEOTIDE SEQUENCE [LARGE SCALE GENOMIC DNA]</scope>
    <source>
        <strain evidence="2">cv. G240</strain>
        <tissue evidence="1">Leaf</tissue>
    </source>
</reference>